<evidence type="ECO:0000313" key="3">
    <source>
        <dbReference type="Proteomes" id="UP000033188"/>
    </source>
</evidence>
<dbReference type="OrthoDB" id="10500763at2759"/>
<evidence type="ECO:0000313" key="2">
    <source>
        <dbReference type="EMBL" id="CDR95932.1"/>
    </source>
</evidence>
<keyword evidence="3" id="KW-1185">Reference proteome</keyword>
<evidence type="ECO:0008006" key="4">
    <source>
        <dbReference type="Google" id="ProtNLM"/>
    </source>
</evidence>
<dbReference type="KEGG" id="bbig:BBBOND_0210820"/>
<gene>
    <name evidence="2" type="ORF">BBBOND_0210820</name>
</gene>
<proteinExistence type="predicted"/>
<dbReference type="GeneID" id="24564473"/>
<accession>A0A061D7H2</accession>
<feature type="compositionally biased region" description="Basic and acidic residues" evidence="1">
    <location>
        <begin position="521"/>
        <end position="537"/>
    </location>
</feature>
<sequence>MASAVGFYFDNLKDCLVFFQWLYGGAGKNKLLDVVKKLCVLLEPCYKTINEDKIRSDLLKFLFKVDAFYGKLVRKKSNNGPSIPQDESLTTPEKILDALLFCLPKFYAAIYYLWYDVNQNFKMQGGGGWKNDYPGYDGKDVFGRNWGGDLQKYLTGTSKHHNHNNVELLLGGFQEGDIKYGYNDSSGFYQGRSMLTELANLVDKESTKWNLVRDVFSTTALPTHGGSDKPNAANVLAVIDTLCETVKTERSVLALEVHEGLEKRFIDWQGLVNHCQFLRHSFGKLFKGGAFSFTGYRRASNEVKSAGFTKRAAAWLRGHLDHVMEALDGITPYRGNKYLSIFDKEKHHHMINSYYAELGDYFTKNVFPYGFTLFGDNIYTLPNDPHKTLLDDWNNEIKWLKGENGLGKLKNLLEGLKYPIGYNHGEGINVTQPNDESKHHVVTATGGPSHVTNIIEGTTNDNDQDAQSSIPKKDYRESQHEGPTDVKKTSDSATTSGVDTSDGNSEIIERNGYNDDGDDTECNHKVPDMHDGSDDACYHHMRVQRPLNTD</sequence>
<feature type="compositionally biased region" description="Polar residues" evidence="1">
    <location>
        <begin position="450"/>
        <end position="470"/>
    </location>
</feature>
<feature type="region of interest" description="Disordered" evidence="1">
    <location>
        <begin position="432"/>
        <end position="537"/>
    </location>
</feature>
<evidence type="ECO:0000256" key="1">
    <source>
        <dbReference type="SAM" id="MobiDB-lite"/>
    </source>
</evidence>
<dbReference type="STRING" id="5866.A0A061D7H2"/>
<feature type="compositionally biased region" description="Basic and acidic residues" evidence="1">
    <location>
        <begin position="471"/>
        <end position="490"/>
    </location>
</feature>
<protein>
    <recommendedName>
        <fullName evidence="4">Ribosome-binding protein 1</fullName>
    </recommendedName>
</protein>
<dbReference type="RefSeq" id="XP_012768118.1">
    <property type="nucleotide sequence ID" value="XM_012912664.1"/>
</dbReference>
<dbReference type="VEuPathDB" id="PiroplasmaDB:BBBOND_0210820"/>
<name>A0A061D7H2_BABBI</name>
<reference evidence="3" key="1">
    <citation type="submission" date="2014-06" db="EMBL/GenBank/DDBJ databases">
        <authorList>
            <person name="Aslett M."/>
            <person name="De Silva N."/>
        </authorList>
    </citation>
    <scope>NUCLEOTIDE SEQUENCE [LARGE SCALE GENOMIC DNA]</scope>
    <source>
        <strain evidence="3">Bond</strain>
    </source>
</reference>
<organism evidence="2 3">
    <name type="scientific">Babesia bigemina</name>
    <dbReference type="NCBI Taxonomy" id="5866"/>
    <lineage>
        <taxon>Eukaryota</taxon>
        <taxon>Sar</taxon>
        <taxon>Alveolata</taxon>
        <taxon>Apicomplexa</taxon>
        <taxon>Aconoidasida</taxon>
        <taxon>Piroplasmida</taxon>
        <taxon>Babesiidae</taxon>
        <taxon>Babesia</taxon>
    </lineage>
</organism>
<dbReference type="AlphaFoldDB" id="A0A061D7H2"/>
<dbReference type="Proteomes" id="UP000033188">
    <property type="component" value="Chromosome 2"/>
</dbReference>
<dbReference type="EMBL" id="LK391708">
    <property type="protein sequence ID" value="CDR95932.1"/>
    <property type="molecule type" value="Genomic_DNA"/>
</dbReference>
<feature type="compositionally biased region" description="Polar residues" evidence="1">
    <location>
        <begin position="491"/>
        <end position="504"/>
    </location>
</feature>